<feature type="domain" description="Cell wall hydrolase SleB" evidence="1">
    <location>
        <begin position="117"/>
        <end position="225"/>
    </location>
</feature>
<accession>A0A0A7PMR5</accession>
<dbReference type="KEGG" id="sphk:SKP52_22170"/>
<dbReference type="InterPro" id="IPR011105">
    <property type="entry name" value="Cell_wall_hydrolase_SleB"/>
</dbReference>
<evidence type="ECO:0000259" key="1">
    <source>
        <dbReference type="Pfam" id="PF07486"/>
    </source>
</evidence>
<dbReference type="EMBL" id="CP009122">
    <property type="protein sequence ID" value="AJA11284.1"/>
    <property type="molecule type" value="Genomic_DNA"/>
</dbReference>
<proteinExistence type="predicted"/>
<protein>
    <submittedName>
        <fullName evidence="2">SleB-like protein</fullName>
    </submittedName>
</protein>
<organism evidence="2 3">
    <name type="scientific">Sphingopyxis fribergensis</name>
    <dbReference type="NCBI Taxonomy" id="1515612"/>
    <lineage>
        <taxon>Bacteria</taxon>
        <taxon>Pseudomonadati</taxon>
        <taxon>Pseudomonadota</taxon>
        <taxon>Alphaproteobacteria</taxon>
        <taxon>Sphingomonadales</taxon>
        <taxon>Sphingomonadaceae</taxon>
        <taxon>Sphingopyxis</taxon>
    </lineage>
</organism>
<reference evidence="2 3" key="1">
    <citation type="journal article" date="2015" name="Int. J. Syst. Evol. Microbiol.">
        <title>Description of Sphingopyxis fribergensis sp. nov. - a soil bacterium with the ability to degrade styrene and phenylacetic acid.</title>
        <authorList>
            <person name="Oelschlagel M."/>
            <person name="Ruckert C."/>
            <person name="Kalinowski J."/>
            <person name="Schmidt G."/>
            <person name="Schlomann M."/>
            <person name="Tischler D."/>
        </authorList>
    </citation>
    <scope>NUCLEOTIDE SEQUENCE [LARGE SCALE GENOMIC DNA]</scope>
    <source>
        <strain evidence="2 3">Kp5.2</strain>
    </source>
</reference>
<dbReference type="Pfam" id="PF07486">
    <property type="entry name" value="Hydrolase_2"/>
    <property type="match status" value="1"/>
</dbReference>
<name>A0A0A7PMR5_9SPHN</name>
<dbReference type="Proteomes" id="UP000030907">
    <property type="component" value="Chromosome"/>
</dbReference>
<gene>
    <name evidence="2" type="ORF">SKP52_22170</name>
</gene>
<dbReference type="InterPro" id="IPR042047">
    <property type="entry name" value="SleB_dom1"/>
</dbReference>
<dbReference type="HOGENOM" id="CLU_049878_0_0_5"/>
<sequence>MTRFAIQDRIFQAAAALTLLVVLASFTGGTIGQARDIASRLAAAHLGSPGVPSDLPLPEPLLLNKIDPQSAREINVAIPFSTAPIPAARPFALAGETASREKAVDCLAAAMWYEAGNDDRGQRAVAQVVLNRVRHPAFPATVCGVVFQGSERTTGCQFTFTCDGALRRTPSEVAWAETRARARSALGGLVDASVGLATHYHTDWVHPIWSAKLEKIAQVDTHLFFRWSGKWGQPAALRQGYAGHEQPIAKLASLSLSHRAELSEDAVMIADAAGLVPVAVADVKTTLASLEAPAMPPPSLEGVHFINAREEGNGGSLAMQALNVCGDQKFCKVVGWLESSGRANALPTSSADREAVAFLYVRDRRTGVDRAFWNCSHFERKSSSQCLGADRARWIGFNGNFQSDRRSGTQNT</sequence>
<dbReference type="Gene3D" id="1.10.10.2520">
    <property type="entry name" value="Cell wall hydrolase SleB, domain 1"/>
    <property type="match status" value="1"/>
</dbReference>
<evidence type="ECO:0000313" key="3">
    <source>
        <dbReference type="Proteomes" id="UP000030907"/>
    </source>
</evidence>
<dbReference type="AlphaFoldDB" id="A0A0A7PMR5"/>
<keyword evidence="3" id="KW-1185">Reference proteome</keyword>
<dbReference type="STRING" id="1515612.SKP52_22170"/>
<evidence type="ECO:0000313" key="2">
    <source>
        <dbReference type="EMBL" id="AJA11284.1"/>
    </source>
</evidence>
<dbReference type="GO" id="GO:0016787">
    <property type="term" value="F:hydrolase activity"/>
    <property type="evidence" value="ECO:0007669"/>
    <property type="project" value="InterPro"/>
</dbReference>